<evidence type="ECO:0000313" key="4">
    <source>
        <dbReference type="Proteomes" id="UP000006139"/>
    </source>
</evidence>
<dbReference type="SUPFAM" id="SSF51261">
    <property type="entry name" value="Duplicated hybrid motif"/>
    <property type="match status" value="1"/>
</dbReference>
<dbReference type="GO" id="GO:0009279">
    <property type="term" value="C:cell outer membrane"/>
    <property type="evidence" value="ECO:0007669"/>
    <property type="project" value="TreeGrafter"/>
</dbReference>
<dbReference type="STRING" id="1005057.BUAMB_394"/>
<dbReference type="PANTHER" id="PTHR21666:SF263">
    <property type="entry name" value="MUREIN HYDROLASE ACTIVATOR NLPD"/>
    <property type="match status" value="1"/>
</dbReference>
<dbReference type="InterPro" id="IPR018392">
    <property type="entry name" value="LysM"/>
</dbReference>
<dbReference type="Pfam" id="PF01476">
    <property type="entry name" value="LysM"/>
    <property type="match status" value="1"/>
</dbReference>
<evidence type="ECO:0000259" key="2">
    <source>
        <dbReference type="PROSITE" id="PS51782"/>
    </source>
</evidence>
<dbReference type="Gene3D" id="3.10.350.10">
    <property type="entry name" value="LysM domain"/>
    <property type="match status" value="1"/>
</dbReference>
<dbReference type="eggNOG" id="COG1388">
    <property type="taxonomic scope" value="Bacteria"/>
</dbReference>
<dbReference type="InterPro" id="IPR016047">
    <property type="entry name" value="M23ase_b-sheet_dom"/>
</dbReference>
<dbReference type="Proteomes" id="UP000006139">
    <property type="component" value="Chromosome"/>
</dbReference>
<sequence length="318" mass="37871">MQVKLFFCFFLLFFYHIFAFGLSIHQRNYSDFDFKKKNTKKFIFYKKNEIFHFLRLDKNFFSIKDNILIKNKNFIGILNQNIFKIFYIVKSKDTLYSIAKKSNHNYHELSKFNLIKKPNKIIIGQKIWIGDFKINKNNCYIFNTKKYISCKTIFKDASHILNLFKSNIQFNKIYLCFSKKLKNNNEFFHKKNLKFSHIWYWPVIKKKMQNVYNSVLSSNKKIEISGVKGQSVFAAAAGEVVCVIDCFKKYGRLIIIKNNKNYFSIYAFNDLILVKKKDKVYAKQKIATMGLSPKKKIARLYFEIRYQGESINPLTVLP</sequence>
<dbReference type="PANTHER" id="PTHR21666">
    <property type="entry name" value="PEPTIDASE-RELATED"/>
    <property type="match status" value="1"/>
</dbReference>
<proteinExistence type="inferred from homology"/>
<comment type="similarity">
    <text evidence="1">Belongs to the E.coli NlpD/Haemophilus LppB family.</text>
</comment>
<feature type="domain" description="LysM" evidence="2">
    <location>
        <begin position="85"/>
        <end position="129"/>
    </location>
</feature>
<dbReference type="RefSeq" id="WP_014500102.1">
    <property type="nucleotide sequence ID" value="NC_017259.1"/>
</dbReference>
<dbReference type="Pfam" id="PF01551">
    <property type="entry name" value="Peptidase_M23"/>
    <property type="match status" value="1"/>
</dbReference>
<dbReference type="SMART" id="SM00257">
    <property type="entry name" value="LysM"/>
    <property type="match status" value="1"/>
</dbReference>
<dbReference type="InterPro" id="IPR011055">
    <property type="entry name" value="Dup_hybrid_motif"/>
</dbReference>
<evidence type="ECO:0000313" key="3">
    <source>
        <dbReference type="EMBL" id="AEO08198.1"/>
    </source>
</evidence>
<gene>
    <name evidence="3" type="primary">nlpD</name>
    <name evidence="3" type="ORF">BUAMB_394</name>
</gene>
<dbReference type="OrthoDB" id="9795421at2"/>
<dbReference type="EMBL" id="CP002648">
    <property type="protein sequence ID" value="AEO08198.1"/>
    <property type="molecule type" value="Genomic_DNA"/>
</dbReference>
<dbReference type="GO" id="GO:0032153">
    <property type="term" value="C:cell division site"/>
    <property type="evidence" value="ECO:0007669"/>
    <property type="project" value="TreeGrafter"/>
</dbReference>
<dbReference type="CDD" id="cd00118">
    <property type="entry name" value="LysM"/>
    <property type="match status" value="1"/>
</dbReference>
<dbReference type="GO" id="GO:0004222">
    <property type="term" value="F:metalloendopeptidase activity"/>
    <property type="evidence" value="ECO:0007669"/>
    <property type="project" value="TreeGrafter"/>
</dbReference>
<protein>
    <submittedName>
        <fullName evidence="3">Lipoprotein NlpD</fullName>
    </submittedName>
</protein>
<dbReference type="KEGG" id="buh:BUAMB_394"/>
<accession>G2LPR1</accession>
<name>G2LPR1_BUCUM</name>
<dbReference type="InterPro" id="IPR050570">
    <property type="entry name" value="Cell_wall_metabolism_enzyme"/>
</dbReference>
<dbReference type="CDD" id="cd12797">
    <property type="entry name" value="M23_peptidase"/>
    <property type="match status" value="1"/>
</dbReference>
<dbReference type="InterPro" id="IPR036779">
    <property type="entry name" value="LysM_dom_sf"/>
</dbReference>
<keyword evidence="3" id="KW-0449">Lipoprotein</keyword>
<dbReference type="AlphaFoldDB" id="G2LPR1"/>
<evidence type="ECO:0000256" key="1">
    <source>
        <dbReference type="ARBA" id="ARBA00038420"/>
    </source>
</evidence>
<dbReference type="PATRIC" id="fig|1005057.4.peg.375"/>
<dbReference type="eggNOG" id="COG0739">
    <property type="taxonomic scope" value="Bacteria"/>
</dbReference>
<dbReference type="PROSITE" id="PS51782">
    <property type="entry name" value="LYSM"/>
    <property type="match status" value="1"/>
</dbReference>
<dbReference type="HOGENOM" id="CLU_029425_0_4_6"/>
<dbReference type="Gene3D" id="2.70.70.10">
    <property type="entry name" value="Glucose Permease (Domain IIA)"/>
    <property type="match status" value="1"/>
</dbReference>
<organism evidence="3 4">
    <name type="scientific">Buchnera aphidicola str. Ua</name>
    <name type="common">Uroleucon ambrosiae</name>
    <dbReference type="NCBI Taxonomy" id="1005057"/>
    <lineage>
        <taxon>Bacteria</taxon>
        <taxon>Pseudomonadati</taxon>
        <taxon>Pseudomonadota</taxon>
        <taxon>Gammaproteobacteria</taxon>
        <taxon>Enterobacterales</taxon>
        <taxon>Erwiniaceae</taxon>
        <taxon>Buchnera</taxon>
    </lineage>
</organism>
<reference evidence="3 4" key="1">
    <citation type="journal article" date="2011" name="PLoS Genet.">
        <title>Sequence conservation and functional constraint on intergenic spacers in reduced genomes of the obligate symbiont buchnera.</title>
        <authorList>
            <person name="Degnan P.H."/>
            <person name="Ochman H."/>
            <person name="Moran N.A."/>
        </authorList>
    </citation>
    <scope>NUCLEOTIDE SEQUENCE [LARGE SCALE GENOMIC DNA]</scope>
    <source>
        <strain evidence="3 4">Ua</strain>
    </source>
</reference>